<comment type="cofactor">
    <cofactor evidence="1">
        <name>Mg(2+)</name>
        <dbReference type="ChEBI" id="CHEBI:18420"/>
    </cofactor>
</comment>
<dbReference type="SUPFAM" id="SSF48576">
    <property type="entry name" value="Terpenoid synthases"/>
    <property type="match status" value="1"/>
</dbReference>
<dbReference type="EMBL" id="JAIWQS010000001">
    <property type="protein sequence ID" value="KAJ8775377.1"/>
    <property type="molecule type" value="Genomic_DNA"/>
</dbReference>
<protein>
    <recommendedName>
        <fullName evidence="9">Ent-kaurene synthase</fullName>
    </recommendedName>
</protein>
<dbReference type="SFLD" id="SFLDG01014">
    <property type="entry name" value="Terpene_Cyclase_Like_1_N-term"/>
    <property type="match status" value="1"/>
</dbReference>
<dbReference type="GO" id="GO:0009507">
    <property type="term" value="C:chloroplast"/>
    <property type="evidence" value="ECO:0007669"/>
    <property type="project" value="TreeGrafter"/>
</dbReference>
<dbReference type="GO" id="GO:0000287">
    <property type="term" value="F:magnesium ion binding"/>
    <property type="evidence" value="ECO:0007669"/>
    <property type="project" value="InterPro"/>
</dbReference>
<keyword evidence="3" id="KW-0460">Magnesium</keyword>
<dbReference type="SUPFAM" id="SSF48239">
    <property type="entry name" value="Terpenoid cyclases/Protein prenyltransferases"/>
    <property type="match status" value="2"/>
</dbReference>
<organism evidence="7 8">
    <name type="scientific">Erythroxylum novogranatense</name>
    <dbReference type="NCBI Taxonomy" id="1862640"/>
    <lineage>
        <taxon>Eukaryota</taxon>
        <taxon>Viridiplantae</taxon>
        <taxon>Streptophyta</taxon>
        <taxon>Embryophyta</taxon>
        <taxon>Tracheophyta</taxon>
        <taxon>Spermatophyta</taxon>
        <taxon>Magnoliopsida</taxon>
        <taxon>eudicotyledons</taxon>
        <taxon>Gunneridae</taxon>
        <taxon>Pentapetalae</taxon>
        <taxon>rosids</taxon>
        <taxon>fabids</taxon>
        <taxon>Malpighiales</taxon>
        <taxon>Erythroxylaceae</taxon>
        <taxon>Erythroxylum</taxon>
    </lineage>
</organism>
<name>A0AAV8U7V1_9ROSI</name>
<dbReference type="AlphaFoldDB" id="A0AAV8U7V1"/>
<evidence type="ECO:0000256" key="2">
    <source>
        <dbReference type="ARBA" id="ARBA00022723"/>
    </source>
</evidence>
<evidence type="ECO:0000313" key="8">
    <source>
        <dbReference type="Proteomes" id="UP001159364"/>
    </source>
</evidence>
<evidence type="ECO:0000256" key="3">
    <source>
        <dbReference type="ARBA" id="ARBA00022842"/>
    </source>
</evidence>
<dbReference type="GO" id="GO:0010333">
    <property type="term" value="F:terpene synthase activity"/>
    <property type="evidence" value="ECO:0007669"/>
    <property type="project" value="InterPro"/>
</dbReference>
<comment type="caution">
    <text evidence="7">The sequence shown here is derived from an EMBL/GenBank/DDBJ whole genome shotgun (WGS) entry which is preliminary data.</text>
</comment>
<dbReference type="InterPro" id="IPR044814">
    <property type="entry name" value="Terpene_cyclase_plant_C1"/>
</dbReference>
<keyword evidence="8" id="KW-1185">Reference proteome</keyword>
<proteinExistence type="predicted"/>
<dbReference type="InterPro" id="IPR008930">
    <property type="entry name" value="Terpenoid_cyclase/PrenylTrfase"/>
</dbReference>
<evidence type="ECO:0008006" key="9">
    <source>
        <dbReference type="Google" id="ProtNLM"/>
    </source>
</evidence>
<dbReference type="InterPro" id="IPR001906">
    <property type="entry name" value="Terpene_synth_N"/>
</dbReference>
<feature type="domain" description="Terpene synthase metal-binding" evidence="6">
    <location>
        <begin position="491"/>
        <end position="727"/>
    </location>
</feature>
<feature type="domain" description="Terpene synthase N-terminal" evidence="5">
    <location>
        <begin position="225"/>
        <end position="423"/>
    </location>
</feature>
<dbReference type="InterPro" id="IPR050148">
    <property type="entry name" value="Terpene_synthase-like"/>
</dbReference>
<dbReference type="InterPro" id="IPR036965">
    <property type="entry name" value="Terpene_synth_N_sf"/>
</dbReference>
<dbReference type="InterPro" id="IPR008949">
    <property type="entry name" value="Isoprenoid_synthase_dom_sf"/>
</dbReference>
<reference evidence="7 8" key="1">
    <citation type="submission" date="2021-09" db="EMBL/GenBank/DDBJ databases">
        <title>Genomic insights and catalytic innovation underlie evolution of tropane alkaloids biosynthesis.</title>
        <authorList>
            <person name="Wang Y.-J."/>
            <person name="Tian T."/>
            <person name="Huang J.-P."/>
            <person name="Huang S.-X."/>
        </authorList>
    </citation>
    <scope>NUCLEOTIDE SEQUENCE [LARGE SCALE GENOMIC DNA]</scope>
    <source>
        <strain evidence="7">KIB-2018</strain>
        <tissue evidence="7">Leaf</tissue>
    </source>
</reference>
<dbReference type="Gene3D" id="1.10.600.10">
    <property type="entry name" value="Farnesyl Diphosphate Synthase"/>
    <property type="match status" value="1"/>
</dbReference>
<evidence type="ECO:0000259" key="5">
    <source>
        <dbReference type="Pfam" id="PF01397"/>
    </source>
</evidence>
<dbReference type="CDD" id="cd00684">
    <property type="entry name" value="Terpene_cyclase_plant_C1"/>
    <property type="match status" value="1"/>
</dbReference>
<dbReference type="Pfam" id="PF01397">
    <property type="entry name" value="Terpene_synth"/>
    <property type="match status" value="1"/>
</dbReference>
<sequence length="793" mass="91213">MLVANSAIVPKLPTIHGQRKQRHFSSFEARSQLQQLDPTSLDHRLIATSINGTEESMMKKKLSEMLRNVDVSVSPYDTAWVAMVPSSREKPLFPECLDWVMKHQLPDGSWSTEECHPLLLKDSISSTLSCVLALNKWNLGERLVTRGLEFIETNSWAALDEKQRNPIGFDVVFPHMIQSAIESGLKLPMEPALIDRLLRNKDDVIRRSQPHHLAYALEGLGNAYEWKEIKKLQRSNGSLFNSPSATAAALIRNFDEKCYRYLFSLLKKFYSAVPTSYPLDISVRLQMIDDFQKLGIDRYFTAEIDSAMAEIYGCWLHGDEQIFSDVNCCALTFRLLRMHGYHISSGALGQYEEEKEFLSSVDSRFKSVNTILELHKASQTFIYQNEPTLERIKAWTGASLKQELQSGKLDQDKRLQEEVKYSLRYTYDGLERLEAKRNLELFDLDNLQLLKTSYRSSNINNKDVLLFSVKDYNFCQSIYQKEIQDLERWVKDSKLDQLDFARQKLNYCYFSTAAIIYQPQLSEARISMTKNCVLATVFDDFFDCGGSPEEFENMMKLFERWEGNSATGFCSDQVEILFSSLATMIHELGSAISQRLGRNVIPHLIQIWRDFVVSMMKEAEWTRENQTPTLDEYMENGYVSFALGPIVLIPLYSMGPNLSEEMISSEEYQNLFKLVSLDGRLLNDLASVQREGAQGKVNSVSLRLINGGMTEEESIEETRRLIESYRRELLRMVLQSEGSVIPKACKELFWRKSHVLHYFYKDKDGYSCPLEKLNDAKAVLWEPISNLALLNLN</sequence>
<dbReference type="PANTHER" id="PTHR31739:SF34">
    <property type="entry name" value="TERPENE SYNTHASE METAL-BINDING DOMAIN-CONTAINING PROTEIN"/>
    <property type="match status" value="1"/>
</dbReference>
<dbReference type="PANTHER" id="PTHR31739">
    <property type="entry name" value="ENT-COPALYL DIPHOSPHATE SYNTHASE, CHLOROPLASTIC"/>
    <property type="match status" value="1"/>
</dbReference>
<dbReference type="InterPro" id="IPR005630">
    <property type="entry name" value="Terpene_synthase_metal-bd"/>
</dbReference>
<evidence type="ECO:0000256" key="4">
    <source>
        <dbReference type="ARBA" id="ARBA00023239"/>
    </source>
</evidence>
<dbReference type="Proteomes" id="UP001159364">
    <property type="component" value="Linkage Group LG01"/>
</dbReference>
<accession>A0AAV8U7V1</accession>
<gene>
    <name evidence="7" type="ORF">K2173_023142</name>
</gene>
<dbReference type="FunFam" id="1.10.600.10:FF:000005">
    <property type="entry name" value="Ent-kaur-16-ene synthase, chloroplastic"/>
    <property type="match status" value="1"/>
</dbReference>
<evidence type="ECO:0000256" key="1">
    <source>
        <dbReference type="ARBA" id="ARBA00001946"/>
    </source>
</evidence>
<keyword evidence="4" id="KW-0456">Lyase</keyword>
<evidence type="ECO:0000313" key="7">
    <source>
        <dbReference type="EMBL" id="KAJ8775377.1"/>
    </source>
</evidence>
<dbReference type="Pfam" id="PF03936">
    <property type="entry name" value="Terpene_synth_C"/>
    <property type="match status" value="1"/>
</dbReference>
<keyword evidence="2" id="KW-0479">Metal-binding</keyword>
<dbReference type="Gene3D" id="1.50.10.160">
    <property type="match status" value="1"/>
</dbReference>
<dbReference type="Gene3D" id="1.50.10.130">
    <property type="entry name" value="Terpene synthase, N-terminal domain"/>
    <property type="match status" value="1"/>
</dbReference>
<dbReference type="FunFam" id="1.50.10.130:FF:000002">
    <property type="entry name" value="Ent-copalyl diphosphate synthase, chloroplastic"/>
    <property type="match status" value="1"/>
</dbReference>
<evidence type="ECO:0000259" key="6">
    <source>
        <dbReference type="Pfam" id="PF03936"/>
    </source>
</evidence>
<dbReference type="GO" id="GO:0009686">
    <property type="term" value="P:gibberellin biosynthetic process"/>
    <property type="evidence" value="ECO:0007669"/>
    <property type="project" value="TreeGrafter"/>
</dbReference>